<keyword evidence="8 9" id="KW-0694">RNA-binding</keyword>
<feature type="domain" description="HD/PDEase" evidence="11">
    <location>
        <begin position="249"/>
        <end position="363"/>
    </location>
</feature>
<dbReference type="Gene3D" id="3.30.460.10">
    <property type="entry name" value="Beta Polymerase, domain 2"/>
    <property type="match status" value="1"/>
</dbReference>
<dbReference type="GO" id="GO:0000049">
    <property type="term" value="F:tRNA binding"/>
    <property type="evidence" value="ECO:0007669"/>
    <property type="project" value="TreeGrafter"/>
</dbReference>
<evidence type="ECO:0000256" key="8">
    <source>
        <dbReference type="ARBA" id="ARBA00022884"/>
    </source>
</evidence>
<dbReference type="NCBIfam" id="TIGR00277">
    <property type="entry name" value="HDIG"/>
    <property type="match status" value="1"/>
</dbReference>
<dbReference type="STRING" id="1802439.A2589_00560"/>
<comment type="caution">
    <text evidence="12">The sequence shown here is derived from an EMBL/GenBank/DDBJ whole genome shotgun (WGS) entry which is preliminary data.</text>
</comment>
<evidence type="ECO:0000256" key="9">
    <source>
        <dbReference type="RuleBase" id="RU003953"/>
    </source>
</evidence>
<dbReference type="PANTHER" id="PTHR46173">
    <property type="entry name" value="CCA TRNA NUCLEOTIDYLTRANSFERASE 1, MITOCHONDRIAL"/>
    <property type="match status" value="1"/>
</dbReference>
<dbReference type="InterPro" id="IPR002646">
    <property type="entry name" value="PolA_pol_head_dom"/>
</dbReference>
<accession>A0A1G2QI68</accession>
<dbReference type="SUPFAM" id="SSF81301">
    <property type="entry name" value="Nucleotidyltransferase"/>
    <property type="match status" value="1"/>
</dbReference>
<dbReference type="GO" id="GO:0008033">
    <property type="term" value="P:tRNA processing"/>
    <property type="evidence" value="ECO:0007669"/>
    <property type="project" value="UniProtKB-KW"/>
</dbReference>
<keyword evidence="5" id="KW-0479">Metal-binding</keyword>
<dbReference type="EMBL" id="MHTK01000002">
    <property type="protein sequence ID" value="OHA60157.1"/>
    <property type="molecule type" value="Genomic_DNA"/>
</dbReference>
<organism evidence="12 13">
    <name type="scientific">Candidatus Vogelbacteria bacterium RIFOXYD1_FULL_46_19</name>
    <dbReference type="NCBI Taxonomy" id="1802439"/>
    <lineage>
        <taxon>Bacteria</taxon>
        <taxon>Candidatus Vogeliibacteriota</taxon>
    </lineage>
</organism>
<dbReference type="CDD" id="cd05398">
    <property type="entry name" value="NT_ClassII-CCAase"/>
    <property type="match status" value="1"/>
</dbReference>
<feature type="region of interest" description="Disordered" evidence="10">
    <location>
        <begin position="465"/>
        <end position="490"/>
    </location>
</feature>
<dbReference type="Gene3D" id="1.10.3090.10">
    <property type="entry name" value="cca-adding enzyme, domain 2"/>
    <property type="match status" value="1"/>
</dbReference>
<evidence type="ECO:0000259" key="11">
    <source>
        <dbReference type="SMART" id="SM00471"/>
    </source>
</evidence>
<evidence type="ECO:0000256" key="5">
    <source>
        <dbReference type="ARBA" id="ARBA00022723"/>
    </source>
</evidence>
<evidence type="ECO:0000256" key="4">
    <source>
        <dbReference type="ARBA" id="ARBA00022695"/>
    </source>
</evidence>
<evidence type="ECO:0000256" key="2">
    <source>
        <dbReference type="ARBA" id="ARBA00022679"/>
    </source>
</evidence>
<comment type="cofactor">
    <cofactor evidence="1">
        <name>Mg(2+)</name>
        <dbReference type="ChEBI" id="CHEBI:18420"/>
    </cofactor>
</comment>
<dbReference type="PANTHER" id="PTHR46173:SF1">
    <property type="entry name" value="CCA TRNA NUCLEOTIDYLTRANSFERASE 1, MITOCHONDRIAL"/>
    <property type="match status" value="1"/>
</dbReference>
<keyword evidence="4" id="KW-0548">Nucleotidyltransferase</keyword>
<dbReference type="InterPro" id="IPR006675">
    <property type="entry name" value="HDIG_dom"/>
</dbReference>
<dbReference type="Pfam" id="PF01743">
    <property type="entry name" value="PolyA_pol"/>
    <property type="match status" value="1"/>
</dbReference>
<proteinExistence type="inferred from homology"/>
<dbReference type="InterPro" id="IPR006674">
    <property type="entry name" value="HD_domain"/>
</dbReference>
<reference evidence="12 13" key="1">
    <citation type="journal article" date="2016" name="Nat. Commun.">
        <title>Thousands of microbial genomes shed light on interconnected biogeochemical processes in an aquifer system.</title>
        <authorList>
            <person name="Anantharaman K."/>
            <person name="Brown C.T."/>
            <person name="Hug L.A."/>
            <person name="Sharon I."/>
            <person name="Castelle C.J."/>
            <person name="Probst A.J."/>
            <person name="Thomas B.C."/>
            <person name="Singh A."/>
            <person name="Wilkins M.J."/>
            <person name="Karaoz U."/>
            <person name="Brodie E.L."/>
            <person name="Williams K.H."/>
            <person name="Hubbard S.S."/>
            <person name="Banfield J.F."/>
        </authorList>
    </citation>
    <scope>NUCLEOTIDE SEQUENCE [LARGE SCALE GENOMIC DNA]</scope>
</reference>
<evidence type="ECO:0000256" key="1">
    <source>
        <dbReference type="ARBA" id="ARBA00001946"/>
    </source>
</evidence>
<protein>
    <recommendedName>
        <fullName evidence="11">HD/PDEase domain-containing protein</fullName>
    </recommendedName>
</protein>
<evidence type="ECO:0000256" key="6">
    <source>
        <dbReference type="ARBA" id="ARBA00022741"/>
    </source>
</evidence>
<evidence type="ECO:0000256" key="7">
    <source>
        <dbReference type="ARBA" id="ARBA00022842"/>
    </source>
</evidence>
<dbReference type="InterPro" id="IPR032810">
    <property type="entry name" value="CCA-adding_enz_C"/>
</dbReference>
<sequence length="490" mass="56035">MKISLPVPKEVSRITKTLENAGFEAFIVGGCVRDSLMNREPKDWDITTKATPSEIEALFTKTFYENRFGTVTIVNEDTDDPTLKNVEVTPYRTESEYTDHRHPDQVHFAESIEDDLARRDFTINALAYNLDKGQLIDLFGGVADIKDKIIKTVGSPTERFREDALRLLRAVRLATELGFSIDPVTEQAIEAEAGLLGRISKERLREEFNKIIMSKRPMMGLQLISKLELLPHVLPDLVPAIGTEQNGDHIFDVWEHSLRALQHAAERDFPLHLRLAALFHDIGKPATRRWIKEKNDWTFYGHEVVGARLVQKIMADLKYPSKTAEVVEKLVRNHMFFVDVDQITLSAVRRIIAKVGENNVWDLMKLRTSDRIGMGRPKEHPYRLRKYESMIEEALRSPTSVTMLKIDGNDLMNELHVKPGPQIGQILHALLEEVLDEPTQNTKEYLLNRAKDLNELGDKELAKLAAQGKEKKSETENKELKKIRQRHGVK</sequence>
<dbReference type="SMART" id="SM00471">
    <property type="entry name" value="HDc"/>
    <property type="match status" value="1"/>
</dbReference>
<keyword evidence="3" id="KW-0819">tRNA processing</keyword>
<dbReference type="Pfam" id="PF13735">
    <property type="entry name" value="tRNA_NucTran2_2"/>
    <property type="match status" value="1"/>
</dbReference>
<feature type="compositionally biased region" description="Basic and acidic residues" evidence="10">
    <location>
        <begin position="465"/>
        <end position="482"/>
    </location>
</feature>
<dbReference type="GO" id="GO:0000166">
    <property type="term" value="F:nucleotide binding"/>
    <property type="evidence" value="ECO:0007669"/>
    <property type="project" value="UniProtKB-KW"/>
</dbReference>
<dbReference type="Gene3D" id="1.10.246.80">
    <property type="match status" value="1"/>
</dbReference>
<name>A0A1G2QI68_9BACT</name>
<dbReference type="GO" id="GO:0016779">
    <property type="term" value="F:nucleotidyltransferase activity"/>
    <property type="evidence" value="ECO:0007669"/>
    <property type="project" value="UniProtKB-KW"/>
</dbReference>
<dbReference type="InterPro" id="IPR003607">
    <property type="entry name" value="HD/PDEase_dom"/>
</dbReference>
<dbReference type="SUPFAM" id="SSF81891">
    <property type="entry name" value="Poly A polymerase C-terminal region-like"/>
    <property type="match status" value="1"/>
</dbReference>
<comment type="similarity">
    <text evidence="9">Belongs to the tRNA nucleotidyltransferase/poly(A) polymerase family.</text>
</comment>
<dbReference type="AlphaFoldDB" id="A0A1G2QI68"/>
<dbReference type="Pfam" id="PF12627">
    <property type="entry name" value="PolyA_pol_RNAbd"/>
    <property type="match status" value="1"/>
</dbReference>
<evidence type="ECO:0000256" key="3">
    <source>
        <dbReference type="ARBA" id="ARBA00022694"/>
    </source>
</evidence>
<dbReference type="CDD" id="cd00077">
    <property type="entry name" value="HDc"/>
    <property type="match status" value="1"/>
</dbReference>
<dbReference type="InterPro" id="IPR032828">
    <property type="entry name" value="PolyA_RNA-bd"/>
</dbReference>
<keyword evidence="6" id="KW-0547">Nucleotide-binding</keyword>
<gene>
    <name evidence="12" type="ORF">A2589_00560</name>
</gene>
<keyword evidence="7" id="KW-0460">Magnesium</keyword>
<evidence type="ECO:0000256" key="10">
    <source>
        <dbReference type="SAM" id="MobiDB-lite"/>
    </source>
</evidence>
<dbReference type="InterPro" id="IPR043519">
    <property type="entry name" value="NT_sf"/>
</dbReference>
<keyword evidence="2 9" id="KW-0808">Transferase</keyword>
<evidence type="ECO:0000313" key="12">
    <source>
        <dbReference type="EMBL" id="OHA60157.1"/>
    </source>
</evidence>
<evidence type="ECO:0000313" key="13">
    <source>
        <dbReference type="Proteomes" id="UP000177838"/>
    </source>
</evidence>
<dbReference type="InterPro" id="IPR050264">
    <property type="entry name" value="Bact_CCA-adding_enz_type3_sf"/>
</dbReference>
<dbReference type="Proteomes" id="UP000177838">
    <property type="component" value="Unassembled WGS sequence"/>
</dbReference>
<dbReference type="GO" id="GO:0046872">
    <property type="term" value="F:metal ion binding"/>
    <property type="evidence" value="ECO:0007669"/>
    <property type="project" value="UniProtKB-KW"/>
</dbReference>
<dbReference type="Pfam" id="PF01966">
    <property type="entry name" value="HD"/>
    <property type="match status" value="1"/>
</dbReference>